<dbReference type="SUPFAM" id="SSF54534">
    <property type="entry name" value="FKBP-like"/>
    <property type="match status" value="1"/>
</dbReference>
<comment type="caution">
    <text evidence="14">The sequence shown here is derived from an EMBL/GenBank/DDBJ whole genome shotgun (WGS) entry which is preliminary data.</text>
</comment>
<evidence type="ECO:0000313" key="15">
    <source>
        <dbReference type="Proteomes" id="UP000638188"/>
    </source>
</evidence>
<dbReference type="PANTHER" id="PTHR47529:SF1">
    <property type="entry name" value="PERIPLASMIC CHAPERONE PPID"/>
    <property type="match status" value="1"/>
</dbReference>
<comment type="subcellular location">
    <subcellularLocation>
        <location evidence="1">Cell inner membrane</location>
        <topology evidence="1">Single-pass type II membrane protein</topology>
        <orientation evidence="1">Periplasmic side</orientation>
    </subcellularLocation>
</comment>
<evidence type="ECO:0000256" key="6">
    <source>
        <dbReference type="ARBA" id="ARBA00023136"/>
    </source>
</evidence>
<dbReference type="EMBL" id="BMFF01000008">
    <property type="protein sequence ID" value="GGD10082.1"/>
    <property type="molecule type" value="Genomic_DNA"/>
</dbReference>
<reference evidence="15" key="1">
    <citation type="journal article" date="2019" name="Int. J. Syst. Evol. Microbiol.">
        <title>The Global Catalogue of Microorganisms (GCM) 10K type strain sequencing project: providing services to taxonomists for standard genome sequencing and annotation.</title>
        <authorList>
            <consortium name="The Broad Institute Genomics Platform"/>
            <consortium name="The Broad Institute Genome Sequencing Center for Infectious Disease"/>
            <person name="Wu L."/>
            <person name="Ma J."/>
        </authorList>
    </citation>
    <scope>NUCLEOTIDE SEQUENCE [LARGE SCALE GENOMIC DNA]</scope>
    <source>
        <strain evidence="15">CGMCC 1.12482</strain>
    </source>
</reference>
<comment type="similarity">
    <text evidence="8">Belongs to the PpiD chaperone family.</text>
</comment>
<proteinExistence type="inferred from homology"/>
<evidence type="ECO:0000313" key="14">
    <source>
        <dbReference type="EMBL" id="GGD10082.1"/>
    </source>
</evidence>
<dbReference type="Pfam" id="PF13624">
    <property type="entry name" value="SurA_N_3"/>
    <property type="match status" value="1"/>
</dbReference>
<evidence type="ECO:0000256" key="10">
    <source>
        <dbReference type="ARBA" id="ARBA00042775"/>
    </source>
</evidence>
<name>A0ABQ1Q1T4_9GAMM</name>
<dbReference type="InterPro" id="IPR027304">
    <property type="entry name" value="Trigger_fact/SurA_dom_sf"/>
</dbReference>
<keyword evidence="6 12" id="KW-0472">Membrane</keyword>
<keyword evidence="4 12" id="KW-0812">Transmembrane</keyword>
<keyword evidence="11" id="KW-0697">Rotamase</keyword>
<keyword evidence="2" id="KW-1003">Cell membrane</keyword>
<keyword evidence="3" id="KW-0997">Cell inner membrane</keyword>
<evidence type="ECO:0000256" key="7">
    <source>
        <dbReference type="ARBA" id="ARBA00023186"/>
    </source>
</evidence>
<dbReference type="Proteomes" id="UP000638188">
    <property type="component" value="Unassembled WGS sequence"/>
</dbReference>
<keyword evidence="5 12" id="KW-1133">Transmembrane helix</keyword>
<feature type="transmembrane region" description="Helical" evidence="12">
    <location>
        <begin position="12"/>
        <end position="30"/>
    </location>
</feature>
<evidence type="ECO:0000256" key="9">
    <source>
        <dbReference type="ARBA" id="ARBA00040743"/>
    </source>
</evidence>
<organism evidence="14 15">
    <name type="scientific">Halopseudomonas salina</name>
    <dbReference type="NCBI Taxonomy" id="1323744"/>
    <lineage>
        <taxon>Bacteria</taxon>
        <taxon>Pseudomonadati</taxon>
        <taxon>Pseudomonadota</taxon>
        <taxon>Gammaproteobacteria</taxon>
        <taxon>Pseudomonadales</taxon>
        <taxon>Pseudomonadaceae</taxon>
        <taxon>Halopseudomonas</taxon>
    </lineage>
</organism>
<evidence type="ECO:0000256" key="2">
    <source>
        <dbReference type="ARBA" id="ARBA00022475"/>
    </source>
</evidence>
<dbReference type="InterPro" id="IPR052029">
    <property type="entry name" value="PpiD_chaperone"/>
</dbReference>
<keyword evidence="11 14" id="KW-0413">Isomerase</keyword>
<accession>A0ABQ1Q1T4</accession>
<dbReference type="PROSITE" id="PS50198">
    <property type="entry name" value="PPIC_PPIASE_2"/>
    <property type="match status" value="1"/>
</dbReference>
<dbReference type="RefSeq" id="WP_150279075.1">
    <property type="nucleotide sequence ID" value="NZ_BMFF01000008.1"/>
</dbReference>
<evidence type="ECO:0000256" key="1">
    <source>
        <dbReference type="ARBA" id="ARBA00004382"/>
    </source>
</evidence>
<protein>
    <recommendedName>
        <fullName evidence="9">Periplasmic chaperone PpiD</fullName>
    </recommendedName>
    <alternativeName>
        <fullName evidence="10">Periplasmic folding chaperone</fullName>
    </alternativeName>
</protein>
<dbReference type="InterPro" id="IPR000297">
    <property type="entry name" value="PPIase_PpiC"/>
</dbReference>
<dbReference type="GO" id="GO:0016853">
    <property type="term" value="F:isomerase activity"/>
    <property type="evidence" value="ECO:0007669"/>
    <property type="project" value="UniProtKB-KW"/>
</dbReference>
<keyword evidence="7" id="KW-0143">Chaperone</keyword>
<dbReference type="PANTHER" id="PTHR47529">
    <property type="entry name" value="PEPTIDYL-PROLYL CIS-TRANS ISOMERASE D"/>
    <property type="match status" value="1"/>
</dbReference>
<dbReference type="Pfam" id="PF00639">
    <property type="entry name" value="Rotamase"/>
    <property type="match status" value="1"/>
</dbReference>
<dbReference type="InterPro" id="IPR046357">
    <property type="entry name" value="PPIase_dom_sf"/>
</dbReference>
<dbReference type="Gene3D" id="3.10.50.40">
    <property type="match status" value="1"/>
</dbReference>
<evidence type="ECO:0000256" key="11">
    <source>
        <dbReference type="PROSITE-ProRule" id="PRU00278"/>
    </source>
</evidence>
<evidence type="ECO:0000256" key="3">
    <source>
        <dbReference type="ARBA" id="ARBA00022519"/>
    </source>
</evidence>
<evidence type="ECO:0000256" key="4">
    <source>
        <dbReference type="ARBA" id="ARBA00022692"/>
    </source>
</evidence>
<feature type="domain" description="PpiC" evidence="13">
    <location>
        <begin position="266"/>
        <end position="365"/>
    </location>
</feature>
<sequence length="629" mass="70307">MLQKMRDNAQSWVAKVIVGVIVLIFALTGWESISRFGSNDQNAAAVNGTEITKFELEQAVALQRRQLVQQLQQLNDNFDPNMIDDGLLRQSVLDGLIERAVLVEGARDFDLRISEPMIDQLILSTPDFQVEGEFDANRFDIVIRNMGLGSRLAFRDLVRQELLLAQLRNAFEATAFATRTERLQLARLEEQTRDFAVIELPILRDEIDVAEEEIETYYTANADQFMTEEQVVLEVLELSRNDFFEQVEVDEQALQALYEREIGNLTEQRRASHILIEVTDEVSEEQALEQAQAARERLDAGEKFAQLVEEVSDDIGTAASGGDLGYTVRGSFDPEFDDALFALEEGEVSDPVRTSFGYHLIKLTGMAAPEMPSLDSMREGLVAELKAEQVERRYVEASRELANLSYESPDLAEPARALGLEVETIGPVGREGGEGLAANPRVMTAAFEEEVLQDGLNSQLLELDADTSVVIRVKEHMRAKQRPLEEVSADIADTLSFQKAVEQTRGQAEELVTALESNSTEPQQVAEQLAASWESHEAINRSNNELPQMLLRNVFAMPRPSEGDSVYGHARQADGSQWIVELRGVATPESLEASAESDLYKRYIAGQTGQQDFTALQESLQERADVERF</sequence>
<gene>
    <name evidence="14" type="primary">ppiD</name>
    <name evidence="14" type="ORF">GCM10007418_31440</name>
</gene>
<dbReference type="Gene3D" id="1.10.4030.10">
    <property type="entry name" value="Porin chaperone SurA, peptide-binding domain"/>
    <property type="match status" value="1"/>
</dbReference>
<evidence type="ECO:0000256" key="12">
    <source>
        <dbReference type="SAM" id="Phobius"/>
    </source>
</evidence>
<evidence type="ECO:0000256" key="8">
    <source>
        <dbReference type="ARBA" id="ARBA00038408"/>
    </source>
</evidence>
<keyword evidence="15" id="KW-1185">Reference proteome</keyword>
<dbReference type="SUPFAM" id="SSF109998">
    <property type="entry name" value="Triger factor/SurA peptide-binding domain-like"/>
    <property type="match status" value="1"/>
</dbReference>
<evidence type="ECO:0000259" key="13">
    <source>
        <dbReference type="PROSITE" id="PS50198"/>
    </source>
</evidence>
<evidence type="ECO:0000256" key="5">
    <source>
        <dbReference type="ARBA" id="ARBA00022989"/>
    </source>
</evidence>